<dbReference type="Gene3D" id="4.10.220.110">
    <property type="match status" value="1"/>
</dbReference>
<dbReference type="Pfam" id="PF05954">
    <property type="entry name" value="Phage_GPD"/>
    <property type="match status" value="1"/>
</dbReference>
<organism evidence="1 2">
    <name type="scientific">Pseudoalteromonas neustonica</name>
    <dbReference type="NCBI Taxonomy" id="1840331"/>
    <lineage>
        <taxon>Bacteria</taxon>
        <taxon>Pseudomonadati</taxon>
        <taxon>Pseudomonadota</taxon>
        <taxon>Gammaproteobacteria</taxon>
        <taxon>Alteromonadales</taxon>
        <taxon>Pseudoalteromonadaceae</taxon>
        <taxon>Pseudoalteromonas</taxon>
    </lineage>
</organism>
<dbReference type="CDD" id="cd20739">
    <property type="entry name" value="PoNe_DUF637"/>
    <property type="match status" value="1"/>
</dbReference>
<dbReference type="InterPro" id="IPR037026">
    <property type="entry name" value="Vgr_OB-fold_dom_sf"/>
</dbReference>
<evidence type="ECO:0000313" key="1">
    <source>
        <dbReference type="EMBL" id="TVU79985.1"/>
    </source>
</evidence>
<gene>
    <name evidence="1" type="primary">vgrG</name>
    <name evidence="1" type="ORF">FQP85_21660</name>
</gene>
<dbReference type="EMBL" id="VNFF01000032">
    <property type="protein sequence ID" value="TVU79985.1"/>
    <property type="molecule type" value="Genomic_DNA"/>
</dbReference>
<dbReference type="RefSeq" id="WP_145242503.1">
    <property type="nucleotide sequence ID" value="NZ_VNFF01000032.1"/>
</dbReference>
<protein>
    <submittedName>
        <fullName evidence="1">Type VI secretion system tip protein VgrG</fullName>
    </submittedName>
</protein>
<dbReference type="InterPro" id="IPR006533">
    <property type="entry name" value="T6SS_Vgr_RhsGE"/>
</dbReference>
<dbReference type="InterPro" id="IPR049762">
    <property type="entry name" value="PoNe_dom"/>
</dbReference>
<evidence type="ECO:0000313" key="2">
    <source>
        <dbReference type="Proteomes" id="UP000317938"/>
    </source>
</evidence>
<proteinExistence type="predicted"/>
<reference evidence="1 2" key="1">
    <citation type="submission" date="2019-07" db="EMBL/GenBank/DDBJ databases">
        <title>Diversity of Bacteria from Kongsfjorden, Arctic.</title>
        <authorList>
            <person name="Yu Y."/>
        </authorList>
    </citation>
    <scope>NUCLEOTIDE SEQUENCE [LARGE SCALE GENOMIC DNA]</scope>
    <source>
        <strain evidence="1 2">SM1927</strain>
    </source>
</reference>
<dbReference type="Gene3D" id="3.55.50.10">
    <property type="entry name" value="Baseplate protein-like domains"/>
    <property type="match status" value="1"/>
</dbReference>
<accession>A0ABY3F7M0</accession>
<dbReference type="SUPFAM" id="SSF69279">
    <property type="entry name" value="Phage tail proteins"/>
    <property type="match status" value="1"/>
</dbReference>
<dbReference type="Gene3D" id="2.30.110.50">
    <property type="match status" value="1"/>
</dbReference>
<dbReference type="Gene3D" id="2.40.50.230">
    <property type="entry name" value="Gp5 N-terminal domain"/>
    <property type="match status" value="1"/>
</dbReference>
<dbReference type="Proteomes" id="UP000317938">
    <property type="component" value="Unassembled WGS sequence"/>
</dbReference>
<dbReference type="NCBIfam" id="TIGR01646">
    <property type="entry name" value="vgr_GE"/>
    <property type="match status" value="1"/>
</dbReference>
<dbReference type="SUPFAM" id="SSF69255">
    <property type="entry name" value="gp5 N-terminal domain-like"/>
    <property type="match status" value="1"/>
</dbReference>
<comment type="caution">
    <text evidence="1">The sequence shown here is derived from an EMBL/GenBank/DDBJ whole genome shotgun (WGS) entry which is preliminary data.</text>
</comment>
<keyword evidence="2" id="KW-1185">Reference proteome</keyword>
<name>A0ABY3F7M0_9GAMM</name>
<sequence>MSKSRLLLDINNKTMNVTQVKGIERLNKSFDFDLIFDTLTDEPLNDLLLQSALITFVNKDNYYRHQAGLITQSTDLGLFNKKRRYHIVIKDRLSTLKNTSDSKVFIGVNLKDVLHYLASQAGYSQGQVDFRVTQPFADMPQCVQAMESNWQFFHRLLASHGLFYWFESKDSAEILVISDSNLNSPYLERGVLEVTSSAGMNNQHREQFVGFMHAQLTESIYNNTANSAAYGQFNTIASNSQSFFEPCALSQSAATNQAQNFSNALASLNKVISLTGNVCDLFAGCSISLCDNTGIGSSGDLLCIAVEHYSEQPSDESSHEGLTKYSCTAQFIERGTPFKPLPIPHQAKPMVFPAKVESLTGNAFIDDNGQYRARVDFDKNARPITQSSPALQKLALYACQNQTQATGWHFPLVGGSEVLIGCINNDPNHAYIMGFALNSDQPSVVTAANPTHNRLLTAAHNELLFDDDDNEPKVILQTLASEHYFELNAKQSGRQFIEWISQLGTINLHAGKDLCLETEQSNVQFVIKNNQFIDVKNELKQQTNNGNINYQNAGNNAFIGKKIDVKADQELSLISGRAVKINAQSDILLKTNNSDLKLNVPNGSTFLQTSKSINITGSGQGDLIIHNAGGEIKLDSQGNATIIATNILTLDSNIVTFDGPVEYDITSPQTASSPSASSPASISQITAFDLSDNTLSAGALAQLELEYFYEDGSAIEGVDYHIIDNDGVEHTGTLANGVATLANLPQGKSQVTLSATTQADEQRLIQLRKEFNQHLTSMLDEIRRQAAIGDAIFEQEDFFTQWMIETGARATGLYQGAKSLVTGIADLVVLGIDINISVYSACFRMIDAVASGDKNAVKQELETILAFSQKTTSALSQAFELLLALMDDADTRSALARFPYDYIEAHSYVDKQRLTGVMAFEILLALLTGGAGAAASAASKSKHLVNANRSLVEMADILKRKQLNKTTSHTVSPEQPKLIEHIDKPDATLQPGTNRGVTTQVSAKAHADYLLENLPDDIRGNYRAYTNADGKVIIQRIDGSKPPKLRYENGALVTVSDQIDVFNTISQKLKIKHSNLDSAARKRLKTLETARNKAVAQRDAALLAGDAKALTDAQKAMRLASEDLGEEAARIYVQQNYPNAKPLNTKLPGNGKQGEFDQVYVIEDGKVLIMEAKGGNATWGSRIAGEERAQQGSAKYMDSVIDNYTEQMKRLTKDPRYGKVGEKAFTKQVEGIQDMLDSLEDAKLDGTLEYIGIQQKANDNGLIDVIDVSIFDIGF</sequence>